<gene>
    <name evidence="1" type="ORF">scyTo_0000589</name>
</gene>
<comment type="caution">
    <text evidence="1">The sequence shown here is derived from an EMBL/GenBank/DDBJ whole genome shotgun (WGS) entry which is preliminary data.</text>
</comment>
<reference evidence="1 2" key="1">
    <citation type="journal article" date="2018" name="Nat. Ecol. Evol.">
        <title>Shark genomes provide insights into elasmobranch evolution and the origin of vertebrates.</title>
        <authorList>
            <person name="Hara Y"/>
            <person name="Yamaguchi K"/>
            <person name="Onimaru K"/>
            <person name="Kadota M"/>
            <person name="Koyanagi M"/>
            <person name="Keeley SD"/>
            <person name="Tatsumi K"/>
            <person name="Tanaka K"/>
            <person name="Motone F"/>
            <person name="Kageyama Y"/>
            <person name="Nozu R"/>
            <person name="Adachi N"/>
            <person name="Nishimura O"/>
            <person name="Nakagawa R"/>
            <person name="Tanegashima C"/>
            <person name="Kiyatake I"/>
            <person name="Matsumoto R"/>
            <person name="Murakumo K"/>
            <person name="Nishida K"/>
            <person name="Terakita A"/>
            <person name="Kuratani S"/>
            <person name="Sato K"/>
            <person name="Hyodo S Kuraku.S."/>
        </authorList>
    </citation>
    <scope>NUCLEOTIDE SEQUENCE [LARGE SCALE GENOMIC DNA]</scope>
</reference>
<keyword evidence="2" id="KW-1185">Reference proteome</keyword>
<dbReference type="EMBL" id="BFAA01000109">
    <property type="protein sequence ID" value="GCB66413.1"/>
    <property type="molecule type" value="Genomic_DNA"/>
</dbReference>
<accession>A0A401NZY6</accession>
<sequence>MRKCVSRRVRLACASPGEFRLLCVSRRRACARRMSARAGLGGLCAMEKIDMKSCHFNPPSTQEHDHIGF</sequence>
<dbReference type="Proteomes" id="UP000288216">
    <property type="component" value="Unassembled WGS sequence"/>
</dbReference>
<protein>
    <submittedName>
        <fullName evidence="1">Uncharacterized protein</fullName>
    </submittedName>
</protein>
<name>A0A401NZY6_SCYTO</name>
<organism evidence="1 2">
    <name type="scientific">Scyliorhinus torazame</name>
    <name type="common">Cloudy catshark</name>
    <name type="synonym">Catulus torazame</name>
    <dbReference type="NCBI Taxonomy" id="75743"/>
    <lineage>
        <taxon>Eukaryota</taxon>
        <taxon>Metazoa</taxon>
        <taxon>Chordata</taxon>
        <taxon>Craniata</taxon>
        <taxon>Vertebrata</taxon>
        <taxon>Chondrichthyes</taxon>
        <taxon>Elasmobranchii</taxon>
        <taxon>Galeomorphii</taxon>
        <taxon>Galeoidea</taxon>
        <taxon>Carcharhiniformes</taxon>
        <taxon>Scyliorhinidae</taxon>
        <taxon>Scyliorhinus</taxon>
    </lineage>
</organism>
<dbReference type="AlphaFoldDB" id="A0A401NZY6"/>
<evidence type="ECO:0000313" key="1">
    <source>
        <dbReference type="EMBL" id="GCB66413.1"/>
    </source>
</evidence>
<proteinExistence type="predicted"/>
<evidence type="ECO:0000313" key="2">
    <source>
        <dbReference type="Proteomes" id="UP000288216"/>
    </source>
</evidence>